<dbReference type="AlphaFoldDB" id="A0A6M8IVZ2"/>
<dbReference type="KEGG" id="bwa:HLV38_00540"/>
<evidence type="ECO:0000256" key="1">
    <source>
        <dbReference type="ARBA" id="ARBA00022490"/>
    </source>
</evidence>
<keyword evidence="2" id="KW-0132">Cell division</keyword>
<evidence type="ECO:0000313" key="5">
    <source>
        <dbReference type="EMBL" id="QKF06775.1"/>
    </source>
</evidence>
<dbReference type="PANTHER" id="PTHR34298:SF2">
    <property type="entry name" value="SEGREGATION AND CONDENSATION PROTEIN B"/>
    <property type="match status" value="1"/>
</dbReference>
<evidence type="ECO:0000256" key="4">
    <source>
        <dbReference type="ARBA" id="ARBA00023306"/>
    </source>
</evidence>
<dbReference type="RefSeq" id="WP_172301035.1">
    <property type="nucleotide sequence ID" value="NZ_CP053716.1"/>
</dbReference>
<keyword evidence="6" id="KW-1185">Reference proteome</keyword>
<evidence type="ECO:0000256" key="3">
    <source>
        <dbReference type="ARBA" id="ARBA00022829"/>
    </source>
</evidence>
<dbReference type="PANTHER" id="PTHR34298">
    <property type="entry name" value="SEGREGATION AND CONDENSATION PROTEIN B"/>
    <property type="match status" value="1"/>
</dbReference>
<proteinExistence type="predicted"/>
<dbReference type="InterPro" id="IPR036388">
    <property type="entry name" value="WH-like_DNA-bd_sf"/>
</dbReference>
<dbReference type="GO" id="GO:0051301">
    <property type="term" value="P:cell division"/>
    <property type="evidence" value="ECO:0007669"/>
    <property type="project" value="UniProtKB-KW"/>
</dbReference>
<reference evidence="6" key="1">
    <citation type="submission" date="2020-05" db="EMBL/GenBank/DDBJ databases">
        <title>Novel species in genus Nocardioides.</title>
        <authorList>
            <person name="Zhang G."/>
        </authorList>
    </citation>
    <scope>NUCLEOTIDE SEQUENCE [LARGE SCALE GENOMIC DNA]</scope>
    <source>
        <strain evidence="6">zg-1050</strain>
    </source>
</reference>
<dbReference type="Proteomes" id="UP000503297">
    <property type="component" value="Chromosome"/>
</dbReference>
<dbReference type="Pfam" id="PF04079">
    <property type="entry name" value="SMC_ScpB"/>
    <property type="match status" value="1"/>
</dbReference>
<name>A0A6M8IVZ2_9ACTN</name>
<sequence>MFDNLDEGRLEAALEALLFISDEPRSAAALASMVEVERATVERVLAELAARFEREGRGIQLLNVAGGWRLYTHPDFGDLLQRYVLSWDTRRMTDAALEVLAIVAYGQPLTRAQIAAVRGVSSDSTLNTLIDRGLVREAGTLDAPGAPTLYATSRTFLERFGLSSPADLPPLEQFAPDEKAVALIKERLGAVGAFVSARALDTTKGATPGLYEVSDEGPEEPSLFDVVDKIDFDALEFDTDDE</sequence>
<dbReference type="InterPro" id="IPR005234">
    <property type="entry name" value="ScpB_csome_segregation"/>
</dbReference>
<evidence type="ECO:0000256" key="2">
    <source>
        <dbReference type="ARBA" id="ARBA00022618"/>
    </source>
</evidence>
<gene>
    <name evidence="5" type="primary">scpB</name>
    <name evidence="5" type="ORF">HLV38_00540</name>
</gene>
<protein>
    <submittedName>
        <fullName evidence="5">SMC-Scp complex subunit ScpB</fullName>
    </submittedName>
</protein>
<dbReference type="Gene3D" id="1.10.10.10">
    <property type="entry name" value="Winged helix-like DNA-binding domain superfamily/Winged helix DNA-binding domain"/>
    <property type="match status" value="2"/>
</dbReference>
<evidence type="ECO:0000313" key="6">
    <source>
        <dbReference type="Proteomes" id="UP000503297"/>
    </source>
</evidence>
<keyword evidence="4" id="KW-0131">Cell cycle</keyword>
<keyword evidence="3" id="KW-0159">Chromosome partition</keyword>
<dbReference type="SUPFAM" id="SSF46785">
    <property type="entry name" value="Winged helix' DNA-binding domain"/>
    <property type="match status" value="2"/>
</dbReference>
<dbReference type="NCBIfam" id="TIGR00281">
    <property type="entry name" value="SMC-Scp complex subunit ScpB"/>
    <property type="match status" value="1"/>
</dbReference>
<organism evidence="5 6">
    <name type="scientific">Berryella wangjianweii</name>
    <dbReference type="NCBI Taxonomy" id="2734634"/>
    <lineage>
        <taxon>Bacteria</taxon>
        <taxon>Bacillati</taxon>
        <taxon>Actinomycetota</taxon>
        <taxon>Coriobacteriia</taxon>
        <taxon>Eggerthellales</taxon>
        <taxon>Eggerthellaceae</taxon>
        <taxon>Berryella</taxon>
    </lineage>
</organism>
<dbReference type="InterPro" id="IPR036390">
    <property type="entry name" value="WH_DNA-bd_sf"/>
</dbReference>
<dbReference type="GO" id="GO:0051304">
    <property type="term" value="P:chromosome separation"/>
    <property type="evidence" value="ECO:0007669"/>
    <property type="project" value="InterPro"/>
</dbReference>
<dbReference type="EMBL" id="CP053716">
    <property type="protein sequence ID" value="QKF06775.1"/>
    <property type="molecule type" value="Genomic_DNA"/>
</dbReference>
<keyword evidence="1" id="KW-0963">Cytoplasm</keyword>
<accession>A0A6M8IVZ2</accession>